<evidence type="ECO:0000256" key="9">
    <source>
        <dbReference type="ARBA" id="ARBA00022919"/>
    </source>
</evidence>
<feature type="compositionally biased region" description="Acidic residues" evidence="14">
    <location>
        <begin position="563"/>
        <end position="573"/>
    </location>
</feature>
<evidence type="ECO:0000256" key="1">
    <source>
        <dbReference type="ARBA" id="ARBA00004141"/>
    </source>
</evidence>
<keyword evidence="4" id="KW-0444">Lipid biosynthesis</keyword>
<evidence type="ECO:0000256" key="8">
    <source>
        <dbReference type="ARBA" id="ARBA00022692"/>
    </source>
</evidence>
<dbReference type="SUPFAM" id="SSF53335">
    <property type="entry name" value="S-adenosyl-L-methionine-dependent methyltransferases"/>
    <property type="match status" value="1"/>
</dbReference>
<dbReference type="InterPro" id="IPR029063">
    <property type="entry name" value="SAM-dependent_MTases_sf"/>
</dbReference>
<dbReference type="GO" id="GO:0008168">
    <property type="term" value="F:methyltransferase activity"/>
    <property type="evidence" value="ECO:0007669"/>
    <property type="project" value="UniProtKB-KW"/>
</dbReference>
<feature type="region of interest" description="Disordered" evidence="14">
    <location>
        <begin position="541"/>
        <end position="596"/>
    </location>
</feature>
<dbReference type="PANTHER" id="PTHR45197">
    <property type="entry name" value="SYNTHASE, PUTATIVE (AFU_ORTHOLOGUE AFUA_7G04190)-RELATED"/>
    <property type="match status" value="1"/>
</dbReference>
<dbReference type="GO" id="GO:0032259">
    <property type="term" value="P:methylation"/>
    <property type="evidence" value="ECO:0007669"/>
    <property type="project" value="UniProtKB-KW"/>
</dbReference>
<keyword evidence="12" id="KW-0472">Membrane</keyword>
<comment type="subcellular location">
    <subcellularLocation>
        <location evidence="1">Membrane</location>
        <topology evidence="1">Multi-pass membrane protein</topology>
    </subcellularLocation>
</comment>
<sequence>MGIIDMIPGGEKISVGLSMSTRWSDPPVCLMLLIPFVIGFASSQVAGVWMLVEPLTAAFADGCPSDQAQILGALTSLAQSCTVQTALALLVLPWVVSYIFWNFWYHGGADDFGVDTEKYIEFHNEDLRKQYANCRIPMCELCEFYADGDLSFRTDCEGGDVLAVLSKHRDEFVNYKTTARQLSWMLQQFLPVWGGHGHGNSSLKDEASTAKEIKEHYNRGNAFFRAFLGNAMVYTSGVFKSIPEFGSAVAKGLTSKAVTYEASASDGALEQAQFNKMQLVCEKLQLKEGERFLDIGCGWGTLIRHAVREYGAKATGVTLSEQGKRYCDETAAREKTPTETLCMDYRRIPRDRKFDKIASIEMAEHIGITNFVDPYLSTVRHLLQDDKGAFLMQVSGLRQGANWQDVAWGLFMSRYIFPGADASTPLHWYVKQLELAGFEVHSVETVGRHYAHTLHKWYDNWMSHKEAILSGELDAERESLRGQRLFRMWEFFLAYSVIASGQGSATCYQILAHPNTYEYPRDIWCDAEHVSYGSKTGSFDYAKGAPRRPESSPLPCGSIDASSDADADSDSADEGSSAPNGRSSSTARRRSRGPKA</sequence>
<dbReference type="Pfam" id="PF02353">
    <property type="entry name" value="CMAS"/>
    <property type="match status" value="1"/>
</dbReference>
<keyword evidence="6" id="KW-0808">Transferase</keyword>
<comment type="pathway">
    <text evidence="3">Sphingolipid metabolism.</text>
</comment>
<dbReference type="GO" id="GO:0006665">
    <property type="term" value="P:sphingolipid metabolic process"/>
    <property type="evidence" value="ECO:0007669"/>
    <property type="project" value="UniProtKB-KW"/>
</dbReference>
<evidence type="ECO:0000313" key="16">
    <source>
        <dbReference type="Proteomes" id="UP000323011"/>
    </source>
</evidence>
<keyword evidence="7" id="KW-0949">S-adenosyl-L-methionine</keyword>
<dbReference type="GO" id="GO:0016020">
    <property type="term" value="C:membrane"/>
    <property type="evidence" value="ECO:0007669"/>
    <property type="project" value="UniProtKB-SubCell"/>
</dbReference>
<evidence type="ECO:0000256" key="11">
    <source>
        <dbReference type="ARBA" id="ARBA00023098"/>
    </source>
</evidence>
<gene>
    <name evidence="15" type="ORF">FNF29_05404</name>
</gene>
<keyword evidence="11" id="KW-0443">Lipid metabolism</keyword>
<evidence type="ECO:0000256" key="4">
    <source>
        <dbReference type="ARBA" id="ARBA00022516"/>
    </source>
</evidence>
<keyword evidence="10" id="KW-1133">Transmembrane helix</keyword>
<comment type="caution">
    <text evidence="15">The sequence shown here is derived from an EMBL/GenBank/DDBJ whole genome shotgun (WGS) entry which is preliminary data.</text>
</comment>
<evidence type="ECO:0000256" key="6">
    <source>
        <dbReference type="ARBA" id="ARBA00022679"/>
    </source>
</evidence>
<dbReference type="AlphaFoldDB" id="A0A5A8CC88"/>
<reference evidence="15 16" key="1">
    <citation type="submission" date="2019-07" db="EMBL/GenBank/DDBJ databases">
        <title>Genomes of Cafeteria roenbergensis.</title>
        <authorList>
            <person name="Fischer M.G."/>
            <person name="Hackl T."/>
            <person name="Roman M."/>
        </authorList>
    </citation>
    <scope>NUCLEOTIDE SEQUENCE [LARGE SCALE GENOMIC DNA]</scope>
    <source>
        <strain evidence="15 16">BVI</strain>
    </source>
</reference>
<organism evidence="15 16">
    <name type="scientific">Cafeteria roenbergensis</name>
    <name type="common">Marine flagellate</name>
    <dbReference type="NCBI Taxonomy" id="33653"/>
    <lineage>
        <taxon>Eukaryota</taxon>
        <taxon>Sar</taxon>
        <taxon>Stramenopiles</taxon>
        <taxon>Bigyra</taxon>
        <taxon>Opalozoa</taxon>
        <taxon>Bicosoecida</taxon>
        <taxon>Cafeteriaceae</taxon>
        <taxon>Cafeteria</taxon>
    </lineage>
</organism>
<evidence type="ECO:0000313" key="15">
    <source>
        <dbReference type="EMBL" id="KAA0150164.1"/>
    </source>
</evidence>
<proteinExistence type="predicted"/>
<evidence type="ECO:0000256" key="5">
    <source>
        <dbReference type="ARBA" id="ARBA00022603"/>
    </source>
</evidence>
<accession>A0A5A8CC88</accession>
<keyword evidence="5" id="KW-0489">Methyltransferase</keyword>
<evidence type="ECO:0000256" key="2">
    <source>
        <dbReference type="ARBA" id="ARBA00004760"/>
    </source>
</evidence>
<evidence type="ECO:0000256" key="10">
    <source>
        <dbReference type="ARBA" id="ARBA00022989"/>
    </source>
</evidence>
<evidence type="ECO:0000256" key="12">
    <source>
        <dbReference type="ARBA" id="ARBA00023136"/>
    </source>
</evidence>
<evidence type="ECO:0000256" key="3">
    <source>
        <dbReference type="ARBA" id="ARBA00004991"/>
    </source>
</evidence>
<evidence type="ECO:0000256" key="7">
    <source>
        <dbReference type="ARBA" id="ARBA00022691"/>
    </source>
</evidence>
<keyword evidence="9" id="KW-0746">Sphingolipid metabolism</keyword>
<comment type="pathway">
    <text evidence="2">Lipid metabolism; sphingolipid metabolism.</text>
</comment>
<dbReference type="Gene3D" id="3.40.50.150">
    <property type="entry name" value="Vaccinia Virus protein VP39"/>
    <property type="match status" value="1"/>
</dbReference>
<dbReference type="PANTHER" id="PTHR45197:SF1">
    <property type="entry name" value="SPHINGOLIPID C9-METHYLTRANSFERASE A-RELATED"/>
    <property type="match status" value="1"/>
</dbReference>
<protein>
    <recommendedName>
        <fullName evidence="13">sphingolipid C(9)-methyltransferase</fullName>
        <ecNumber evidence="13">2.1.1.317</ecNumber>
    </recommendedName>
</protein>
<dbReference type="EMBL" id="VLTN01000036">
    <property type="protein sequence ID" value="KAA0150164.1"/>
    <property type="molecule type" value="Genomic_DNA"/>
</dbReference>
<keyword evidence="8" id="KW-0812">Transmembrane</keyword>
<keyword evidence="16" id="KW-1185">Reference proteome</keyword>
<feature type="compositionally biased region" description="Basic residues" evidence="14">
    <location>
        <begin position="587"/>
        <end position="596"/>
    </location>
</feature>
<evidence type="ECO:0000256" key="14">
    <source>
        <dbReference type="SAM" id="MobiDB-lite"/>
    </source>
</evidence>
<dbReference type="EC" id="2.1.1.317" evidence="13"/>
<dbReference type="OMA" id="GFKTWLF"/>
<dbReference type="Proteomes" id="UP000323011">
    <property type="component" value="Unassembled WGS sequence"/>
</dbReference>
<dbReference type="InterPro" id="IPR052290">
    <property type="entry name" value="Sphingo_C9-MT"/>
</dbReference>
<dbReference type="CDD" id="cd02440">
    <property type="entry name" value="AdoMet_MTases"/>
    <property type="match status" value="1"/>
</dbReference>
<name>A0A5A8CC88_CAFRO</name>
<evidence type="ECO:0000256" key="13">
    <source>
        <dbReference type="ARBA" id="ARBA00039020"/>
    </source>
</evidence>
<feature type="compositionally biased region" description="Low complexity" evidence="14">
    <location>
        <begin position="574"/>
        <end position="586"/>
    </location>
</feature>